<dbReference type="Gene3D" id="1.20.1530.20">
    <property type="match status" value="1"/>
</dbReference>
<evidence type="ECO:0000313" key="12">
    <source>
        <dbReference type="Proteomes" id="UP000626180"/>
    </source>
</evidence>
<dbReference type="AlphaFoldDB" id="A0A2X2D1E8"/>
<feature type="transmembrane region" description="Helical" evidence="8">
    <location>
        <begin position="278"/>
        <end position="299"/>
    </location>
</feature>
<comment type="subcellular location">
    <subcellularLocation>
        <location evidence="1">Cell membrane</location>
        <topology evidence="1">Multi-pass membrane protein</topology>
    </subcellularLocation>
</comment>
<accession>A0A2X2D1E8</accession>
<keyword evidence="12" id="KW-1185">Reference proteome</keyword>
<dbReference type="PANTHER" id="PTHR36838">
    <property type="entry name" value="AUXIN EFFLUX CARRIER FAMILY PROTEIN"/>
    <property type="match status" value="1"/>
</dbReference>
<comment type="similarity">
    <text evidence="2">Belongs to the auxin efflux carrier (TC 2.A.69) family.</text>
</comment>
<dbReference type="Pfam" id="PF03547">
    <property type="entry name" value="Mem_trans"/>
    <property type="match status" value="2"/>
</dbReference>
<dbReference type="GO" id="GO:0005886">
    <property type="term" value="C:plasma membrane"/>
    <property type="evidence" value="ECO:0007669"/>
    <property type="project" value="UniProtKB-SubCell"/>
</dbReference>
<keyword evidence="6 8" id="KW-1133">Transmembrane helix</keyword>
<evidence type="ECO:0000256" key="1">
    <source>
        <dbReference type="ARBA" id="ARBA00004651"/>
    </source>
</evidence>
<feature type="transmembrane region" description="Helical" evidence="8">
    <location>
        <begin position="186"/>
        <end position="206"/>
    </location>
</feature>
<evidence type="ECO:0000256" key="8">
    <source>
        <dbReference type="SAM" id="Phobius"/>
    </source>
</evidence>
<dbReference type="PANTHER" id="PTHR36838:SF3">
    <property type="entry name" value="TRANSPORTER AUXIN EFFLUX CARRIER EC FAMILY"/>
    <property type="match status" value="1"/>
</dbReference>
<proteinExistence type="inferred from homology"/>
<feature type="transmembrane region" description="Helical" evidence="8">
    <location>
        <begin position="218"/>
        <end position="240"/>
    </location>
</feature>
<dbReference type="Proteomes" id="UP000250443">
    <property type="component" value="Unassembled WGS sequence"/>
</dbReference>
<evidence type="ECO:0000256" key="2">
    <source>
        <dbReference type="ARBA" id="ARBA00010145"/>
    </source>
</evidence>
<evidence type="ECO:0000313" key="9">
    <source>
        <dbReference type="EMBL" id="MBF8641944.1"/>
    </source>
</evidence>
<gene>
    <name evidence="9" type="ORF">IRZ65_14760</name>
    <name evidence="10" type="ORF">NCTC11842_03791</name>
</gene>
<feature type="transmembrane region" description="Helical" evidence="8">
    <location>
        <begin position="119"/>
        <end position="142"/>
    </location>
</feature>
<sequence>MVVVLAIMPVFGLIVLGYVLGWRQWLTPESMGGLTQLAFKVFMPAVLFTGIAKADLRHGLSPLLLLGYFGPVLLVFLLVNLFVHWRWREPTAFGLTASYSNNVLIGIPLVVNLMGEENLVYVFAILALHSLTLFAMQSFYTAFGGTEKVSIPELLMSLANPLIVGLLLGAAVNVSGLTLPGPIWQIATWLAQAGLPCALIVLGVNLSRYRLRPSLSVVGLTAIKLLVFPFVVWTVCLWLPGLSGAARSVLMLMAACPSGVNVLAFARTLEENRVVSSTVFLSTVLAVVTVPLWMALVGLNR</sequence>
<reference evidence="10 11" key="1">
    <citation type="submission" date="2018-06" db="EMBL/GenBank/DDBJ databases">
        <authorList>
            <consortium name="Pathogen Informatics"/>
            <person name="Doyle S."/>
        </authorList>
    </citation>
    <scope>NUCLEOTIDE SEQUENCE [LARGE SCALE GENOMIC DNA]</scope>
    <source>
        <strain evidence="10 11">NCTC11842</strain>
    </source>
</reference>
<evidence type="ECO:0000313" key="10">
    <source>
        <dbReference type="EMBL" id="SPZ11546.1"/>
    </source>
</evidence>
<dbReference type="Proteomes" id="UP000626180">
    <property type="component" value="Unassembled WGS sequence"/>
</dbReference>
<feature type="transmembrane region" description="Helical" evidence="8">
    <location>
        <begin position="154"/>
        <end position="174"/>
    </location>
</feature>
<evidence type="ECO:0000256" key="6">
    <source>
        <dbReference type="ARBA" id="ARBA00022989"/>
    </source>
</evidence>
<feature type="transmembrane region" description="Helical" evidence="8">
    <location>
        <begin position="63"/>
        <end position="85"/>
    </location>
</feature>
<dbReference type="GO" id="GO:0055085">
    <property type="term" value="P:transmembrane transport"/>
    <property type="evidence" value="ECO:0007669"/>
    <property type="project" value="InterPro"/>
</dbReference>
<dbReference type="EMBL" id="UAUF01000014">
    <property type="protein sequence ID" value="SPZ11546.1"/>
    <property type="molecule type" value="Genomic_DNA"/>
</dbReference>
<dbReference type="InterPro" id="IPR038770">
    <property type="entry name" value="Na+/solute_symporter_sf"/>
</dbReference>
<dbReference type="EMBL" id="JADMCD010000007">
    <property type="protein sequence ID" value="MBF8641944.1"/>
    <property type="molecule type" value="Genomic_DNA"/>
</dbReference>
<organism evidence="10 11">
    <name type="scientific">Pseudomonas luteola</name>
    <dbReference type="NCBI Taxonomy" id="47886"/>
    <lineage>
        <taxon>Bacteria</taxon>
        <taxon>Pseudomonadati</taxon>
        <taxon>Pseudomonadota</taxon>
        <taxon>Gammaproteobacteria</taxon>
        <taxon>Pseudomonadales</taxon>
        <taxon>Pseudomonadaceae</taxon>
        <taxon>Pseudomonas</taxon>
    </lineage>
</organism>
<evidence type="ECO:0000256" key="4">
    <source>
        <dbReference type="ARBA" id="ARBA00022475"/>
    </source>
</evidence>
<feature type="transmembrane region" description="Helical" evidence="8">
    <location>
        <begin position="246"/>
        <end position="266"/>
    </location>
</feature>
<name>A0A2X2D1E8_PSELU</name>
<evidence type="ECO:0000313" key="11">
    <source>
        <dbReference type="Proteomes" id="UP000250443"/>
    </source>
</evidence>
<evidence type="ECO:0000256" key="5">
    <source>
        <dbReference type="ARBA" id="ARBA00022692"/>
    </source>
</evidence>
<dbReference type="InterPro" id="IPR004776">
    <property type="entry name" value="Mem_transp_PIN-like"/>
</dbReference>
<dbReference type="RefSeq" id="WP_010795551.1">
    <property type="nucleotide sequence ID" value="NZ_CP069262.1"/>
</dbReference>
<evidence type="ECO:0000256" key="3">
    <source>
        <dbReference type="ARBA" id="ARBA00022448"/>
    </source>
</evidence>
<reference evidence="9 12" key="2">
    <citation type="submission" date="2020-10" db="EMBL/GenBank/DDBJ databases">
        <title>Genome sequences of Pseudomonas isolates.</title>
        <authorList>
            <person name="Wessels L."/>
            <person name="Reich F."/>
            <person name="Hammerl J."/>
        </authorList>
    </citation>
    <scope>NUCLEOTIDE SEQUENCE [LARGE SCALE GENOMIC DNA]</scope>
    <source>
        <strain evidence="9 12">20-MO00624-0</strain>
    </source>
</reference>
<keyword evidence="7 8" id="KW-0472">Membrane</keyword>
<keyword evidence="5 8" id="KW-0812">Transmembrane</keyword>
<evidence type="ECO:0000256" key="7">
    <source>
        <dbReference type="ARBA" id="ARBA00023136"/>
    </source>
</evidence>
<protein>
    <submittedName>
        <fullName evidence="9">AEC family transporter</fullName>
    </submittedName>
    <submittedName>
        <fullName evidence="10">Permease</fullName>
    </submittedName>
</protein>
<keyword evidence="3" id="KW-0813">Transport</keyword>
<keyword evidence="4" id="KW-1003">Cell membrane</keyword>